<keyword evidence="3" id="KW-1185">Reference proteome</keyword>
<comment type="caution">
    <text evidence="2">The sequence shown here is derived from an EMBL/GenBank/DDBJ whole genome shotgun (WGS) entry which is preliminary data.</text>
</comment>
<feature type="compositionally biased region" description="Basic residues" evidence="1">
    <location>
        <begin position="112"/>
        <end position="122"/>
    </location>
</feature>
<accession>A0ABQ8G2V1</accession>
<feature type="region of interest" description="Disordered" evidence="1">
    <location>
        <begin position="24"/>
        <end position="162"/>
    </location>
</feature>
<organism evidence="2 3">
    <name type="scientific">Macrophomina phaseolina</name>
    <dbReference type="NCBI Taxonomy" id="35725"/>
    <lineage>
        <taxon>Eukaryota</taxon>
        <taxon>Fungi</taxon>
        <taxon>Dikarya</taxon>
        <taxon>Ascomycota</taxon>
        <taxon>Pezizomycotina</taxon>
        <taxon>Dothideomycetes</taxon>
        <taxon>Dothideomycetes incertae sedis</taxon>
        <taxon>Botryosphaeriales</taxon>
        <taxon>Botryosphaeriaceae</taxon>
        <taxon>Macrophomina</taxon>
    </lineage>
</organism>
<protein>
    <submittedName>
        <fullName evidence="2">Uncharacterized protein</fullName>
    </submittedName>
</protein>
<evidence type="ECO:0000313" key="2">
    <source>
        <dbReference type="EMBL" id="KAH7043206.1"/>
    </source>
</evidence>
<proteinExistence type="predicted"/>
<feature type="compositionally biased region" description="Polar residues" evidence="1">
    <location>
        <begin position="142"/>
        <end position="151"/>
    </location>
</feature>
<feature type="region of interest" description="Disordered" evidence="1">
    <location>
        <begin position="338"/>
        <end position="503"/>
    </location>
</feature>
<gene>
    <name evidence="2" type="ORF">B0J12DRAFT_701973</name>
</gene>
<dbReference type="EMBL" id="JAGTJR010000023">
    <property type="protein sequence ID" value="KAH7043206.1"/>
    <property type="molecule type" value="Genomic_DNA"/>
</dbReference>
<evidence type="ECO:0000313" key="3">
    <source>
        <dbReference type="Proteomes" id="UP000774617"/>
    </source>
</evidence>
<reference evidence="2 3" key="1">
    <citation type="journal article" date="2021" name="Nat. Commun.">
        <title>Genetic determinants of endophytism in the Arabidopsis root mycobiome.</title>
        <authorList>
            <person name="Mesny F."/>
            <person name="Miyauchi S."/>
            <person name="Thiergart T."/>
            <person name="Pickel B."/>
            <person name="Atanasova L."/>
            <person name="Karlsson M."/>
            <person name="Huettel B."/>
            <person name="Barry K.W."/>
            <person name="Haridas S."/>
            <person name="Chen C."/>
            <person name="Bauer D."/>
            <person name="Andreopoulos W."/>
            <person name="Pangilinan J."/>
            <person name="LaButti K."/>
            <person name="Riley R."/>
            <person name="Lipzen A."/>
            <person name="Clum A."/>
            <person name="Drula E."/>
            <person name="Henrissat B."/>
            <person name="Kohler A."/>
            <person name="Grigoriev I.V."/>
            <person name="Martin F.M."/>
            <person name="Hacquard S."/>
        </authorList>
    </citation>
    <scope>NUCLEOTIDE SEQUENCE [LARGE SCALE GENOMIC DNA]</scope>
    <source>
        <strain evidence="2 3">MPI-SDFR-AT-0080</strain>
    </source>
</reference>
<name>A0ABQ8G2V1_9PEZI</name>
<evidence type="ECO:0000256" key="1">
    <source>
        <dbReference type="SAM" id="MobiDB-lite"/>
    </source>
</evidence>
<feature type="compositionally biased region" description="Low complexity" evidence="1">
    <location>
        <begin position="43"/>
        <end position="66"/>
    </location>
</feature>
<feature type="compositionally biased region" description="Low complexity" evidence="1">
    <location>
        <begin position="398"/>
        <end position="409"/>
    </location>
</feature>
<feature type="compositionally biased region" description="Basic and acidic residues" evidence="1">
    <location>
        <begin position="31"/>
        <end position="42"/>
    </location>
</feature>
<dbReference type="Proteomes" id="UP000774617">
    <property type="component" value="Unassembled WGS sequence"/>
</dbReference>
<feature type="compositionally biased region" description="Acidic residues" evidence="1">
    <location>
        <begin position="371"/>
        <end position="397"/>
    </location>
</feature>
<sequence length="616" mass="66989">MKISPALASSEEWRSQRRLRLRTPIPRPRRCRDPLRSDEPHRSLPSPDLPPAAALSGDPSAAAALSTPPRPPQGNSAAQVAAITTLAPPQTLADRGSVRGTARLSSAAGARKNLRWWPKRRRSSDGDNGLNAAPQTADAIEDSQTSGTRVTPTGEDCGTANAGKPIERLSTIKRRIQLPKTAPGMPDLSMFRIPRGEKDERKIHADKYSPVADGFVGSELSVPPKQKRLQRLRKGGPALPGSLHVVCGELPAPEFFKKAIPGILPKPSMDEVLELNEFQGTPEGDLPECDVAFPDFTSSNGRIRTDHHYGRRTRLLEHSQSQEKNGFAERCCIGQQNHPSFPDSCSRRRSMTPRTANQLAKVIAPARAFTDDEQDKEEGEVDEDEDEDEEAMEEYSESETTSEVGSSSDWTADDGTHLVDTGSPLMKRVQDGSTGNVSPDALSASETTSDRICSRHGTYGSERAATQHRTSLLSSEVQSRNDLGGRMDRLRLPGQPARMKSSGRWMEVQEEILFTPDVKRHKLGGSERKGEVQRLAASSEGLGPSIPIAARHRLAAAATETASANASQRTGHARACDSGDLSRRYSVFAKGSVLHRAPIGALVEQLLFDPFSRSQP</sequence>
<feature type="compositionally biased region" description="Polar residues" evidence="1">
    <location>
        <begin position="467"/>
        <end position="481"/>
    </location>
</feature>